<evidence type="ECO:0000313" key="2">
    <source>
        <dbReference type="EMBL" id="CAG8828342.1"/>
    </source>
</evidence>
<proteinExistence type="predicted"/>
<evidence type="ECO:0000256" key="1">
    <source>
        <dbReference type="SAM" id="MobiDB-lite"/>
    </source>
</evidence>
<comment type="caution">
    <text evidence="2">The sequence shown here is derived from an EMBL/GenBank/DDBJ whole genome shotgun (WGS) entry which is preliminary data.</text>
</comment>
<dbReference type="Proteomes" id="UP000789405">
    <property type="component" value="Unassembled WGS sequence"/>
</dbReference>
<dbReference type="AlphaFoldDB" id="A0A9N9KIE7"/>
<dbReference type="EMBL" id="CAJVPY010071221">
    <property type="protein sequence ID" value="CAG8828342.1"/>
    <property type="molecule type" value="Genomic_DNA"/>
</dbReference>
<name>A0A9N9KIE7_9GLOM</name>
<reference evidence="2" key="1">
    <citation type="submission" date="2021-06" db="EMBL/GenBank/DDBJ databases">
        <authorList>
            <person name="Kallberg Y."/>
            <person name="Tangrot J."/>
            <person name="Rosling A."/>
        </authorList>
    </citation>
    <scope>NUCLEOTIDE SEQUENCE</scope>
    <source>
        <strain evidence="2">MA453B</strain>
    </source>
</reference>
<feature type="non-terminal residue" evidence="2">
    <location>
        <position position="73"/>
    </location>
</feature>
<feature type="region of interest" description="Disordered" evidence="1">
    <location>
        <begin position="1"/>
        <end position="23"/>
    </location>
</feature>
<feature type="non-terminal residue" evidence="2">
    <location>
        <position position="1"/>
    </location>
</feature>
<gene>
    <name evidence="2" type="ORF">DERYTH_LOCUS28474</name>
</gene>
<accession>A0A9N9KIE7</accession>
<protein>
    <submittedName>
        <fullName evidence="2">4127_t:CDS:1</fullName>
    </submittedName>
</protein>
<organism evidence="2 3">
    <name type="scientific">Dentiscutata erythropus</name>
    <dbReference type="NCBI Taxonomy" id="1348616"/>
    <lineage>
        <taxon>Eukaryota</taxon>
        <taxon>Fungi</taxon>
        <taxon>Fungi incertae sedis</taxon>
        <taxon>Mucoromycota</taxon>
        <taxon>Glomeromycotina</taxon>
        <taxon>Glomeromycetes</taxon>
        <taxon>Diversisporales</taxon>
        <taxon>Gigasporaceae</taxon>
        <taxon>Dentiscutata</taxon>
    </lineage>
</organism>
<keyword evidence="3" id="KW-1185">Reference proteome</keyword>
<evidence type="ECO:0000313" key="3">
    <source>
        <dbReference type="Proteomes" id="UP000789405"/>
    </source>
</evidence>
<sequence>GKEEKCYRHHLSSSSSEDEKEDQLTKKIEVDQLAEEIVRKVSRAVEAIERKKDRPVKVEIKALAGLAAVAAAQ</sequence>